<keyword evidence="2" id="KW-1003">Cell membrane</keyword>
<gene>
    <name evidence="8" type="ORF">P5673_007667</name>
</gene>
<evidence type="ECO:0000256" key="1">
    <source>
        <dbReference type="ARBA" id="ARBA00004651"/>
    </source>
</evidence>
<feature type="transmembrane region" description="Helical" evidence="6">
    <location>
        <begin position="339"/>
        <end position="367"/>
    </location>
</feature>
<dbReference type="InterPro" id="IPR000276">
    <property type="entry name" value="GPCR_Rhodpsn"/>
</dbReference>
<organism evidence="8 9">
    <name type="scientific">Acropora cervicornis</name>
    <name type="common">Staghorn coral</name>
    <dbReference type="NCBI Taxonomy" id="6130"/>
    <lineage>
        <taxon>Eukaryota</taxon>
        <taxon>Metazoa</taxon>
        <taxon>Cnidaria</taxon>
        <taxon>Anthozoa</taxon>
        <taxon>Hexacorallia</taxon>
        <taxon>Scleractinia</taxon>
        <taxon>Astrocoeniina</taxon>
        <taxon>Acroporidae</taxon>
        <taxon>Acropora</taxon>
    </lineage>
</organism>
<dbReference type="SUPFAM" id="SSF81321">
    <property type="entry name" value="Family A G protein-coupled receptor-like"/>
    <property type="match status" value="2"/>
</dbReference>
<dbReference type="SMART" id="SM01381">
    <property type="entry name" value="7TM_GPCR_Srsx"/>
    <property type="match status" value="1"/>
</dbReference>
<dbReference type="Pfam" id="PF00001">
    <property type="entry name" value="7tm_1"/>
    <property type="match status" value="4"/>
</dbReference>
<name>A0AAD9QUU4_ACRCE</name>
<dbReference type="InterPro" id="IPR001671">
    <property type="entry name" value="Melcrt_ACTH_rcpt"/>
</dbReference>
<feature type="domain" description="G-protein coupled receptors family 1 profile" evidence="7">
    <location>
        <begin position="360"/>
        <end position="599"/>
    </location>
</feature>
<feature type="transmembrane region" description="Helical" evidence="6">
    <location>
        <begin position="42"/>
        <end position="66"/>
    </location>
</feature>
<sequence length="619" mass="70050">MVDQQRIRLLLDFVFTMSVTRKTCLFFDIILDNSKEAFITNIVTSILNAVFSVLTCFGNAVVLRALQKARALHSPSSIMLCCLAFSDLLVGLVCQPLFVGYKMTQLLGKIDASCVVATLNDIAGYITSGASLLTLAAVSIDRLLSLILHLRYHAIVTVRRVLQSVFLLWVFAIISTMLKIWLHEDWIFVPVILGLITLSAITFSTLKIFQIARKHQRRIAQPSRSYSNNLPRREIEKVLKCRKSAMTIVYVYGLFLLCFLPMWVTIAVAAFANGYTRKLTIVYNYASTAVFINSFLNPIVYCWRIREIRRAVKSILGLRETIHFSCSFLTINLDKTREVLITNVIACVLNTLFSLMTCFGNSLVVYAIHKSSYLHSPSVVLLCCLAVSDLLVGAICQPFFVAYKVAELVNNFSAYCPLKMIQYMSGWITGGVSFLSLALIAIDRLLMLKFHLRYNSIVTLPRVVEAVLTVWFVCIAGATSKFYFQSIWIALPSTVLLVTCLVTALCAWKIFHIARKHQRQINSQNIHALRKPDTVNILKCKKSAVTVLFLYGLFLIFYLPLFATMVVNAFVDYTREVKIAYNFVSTAIYINSFLNPLVYCWRMREIRQAVKAILSKKTP</sequence>
<accession>A0AAD9QUU4</accession>
<feature type="transmembrane region" description="Helical" evidence="6">
    <location>
        <begin position="122"/>
        <end position="140"/>
    </location>
</feature>
<comment type="caution">
    <text evidence="8">The sequence shown here is derived from an EMBL/GenBank/DDBJ whole genome shotgun (WGS) entry which is preliminary data.</text>
</comment>
<evidence type="ECO:0000256" key="6">
    <source>
        <dbReference type="SAM" id="Phobius"/>
    </source>
</evidence>
<evidence type="ECO:0000259" key="7">
    <source>
        <dbReference type="PROSITE" id="PS50262"/>
    </source>
</evidence>
<dbReference type="EMBL" id="JARQWQ010000013">
    <property type="protein sequence ID" value="KAK2567795.1"/>
    <property type="molecule type" value="Genomic_DNA"/>
</dbReference>
<protein>
    <submittedName>
        <fullName evidence="8">Melanocyte-stimulating hormone receptor</fullName>
    </submittedName>
</protein>
<feature type="transmembrane region" description="Helical" evidence="6">
    <location>
        <begin position="463"/>
        <end position="483"/>
    </location>
</feature>
<dbReference type="PROSITE" id="PS50262">
    <property type="entry name" value="G_PROTEIN_RECEP_F1_2"/>
    <property type="match status" value="2"/>
</dbReference>
<dbReference type="PRINTS" id="PR00237">
    <property type="entry name" value="GPCRRHODOPSN"/>
</dbReference>
<keyword evidence="8" id="KW-0675">Receptor</keyword>
<evidence type="ECO:0000256" key="2">
    <source>
        <dbReference type="ARBA" id="ARBA00022475"/>
    </source>
</evidence>
<keyword evidence="3 6" id="KW-0812">Transmembrane</keyword>
<dbReference type="CDD" id="cd00637">
    <property type="entry name" value="7tm_classA_rhodopsin-like"/>
    <property type="match status" value="2"/>
</dbReference>
<keyword evidence="5 6" id="KW-0472">Membrane</keyword>
<feature type="transmembrane region" description="Helical" evidence="6">
    <location>
        <begin position="78"/>
        <end position="98"/>
    </location>
</feature>
<dbReference type="PRINTS" id="PR00534">
    <property type="entry name" value="MCRFAMILY"/>
</dbReference>
<dbReference type="AlphaFoldDB" id="A0AAD9QUU4"/>
<dbReference type="PANTHER" id="PTHR22750">
    <property type="entry name" value="G-PROTEIN COUPLED RECEPTOR"/>
    <property type="match status" value="1"/>
</dbReference>
<evidence type="ECO:0000313" key="9">
    <source>
        <dbReference type="Proteomes" id="UP001249851"/>
    </source>
</evidence>
<feature type="transmembrane region" description="Helical" evidence="6">
    <location>
        <begin position="420"/>
        <end position="442"/>
    </location>
</feature>
<feature type="transmembrane region" description="Helical" evidence="6">
    <location>
        <begin position="161"/>
        <end position="181"/>
    </location>
</feature>
<evidence type="ECO:0000256" key="4">
    <source>
        <dbReference type="ARBA" id="ARBA00022989"/>
    </source>
</evidence>
<feature type="transmembrane region" description="Helical" evidence="6">
    <location>
        <begin position="187"/>
        <end position="209"/>
    </location>
</feature>
<evidence type="ECO:0000313" key="8">
    <source>
        <dbReference type="EMBL" id="KAK2567795.1"/>
    </source>
</evidence>
<dbReference type="Gene3D" id="1.20.1070.10">
    <property type="entry name" value="Rhodopsin 7-helix transmembrane proteins"/>
    <property type="match status" value="2"/>
</dbReference>
<evidence type="ECO:0000256" key="3">
    <source>
        <dbReference type="ARBA" id="ARBA00022692"/>
    </source>
</evidence>
<feature type="transmembrane region" description="Helical" evidence="6">
    <location>
        <begin position="9"/>
        <end position="30"/>
    </location>
</feature>
<feature type="non-terminal residue" evidence="8">
    <location>
        <position position="1"/>
    </location>
</feature>
<evidence type="ECO:0000256" key="5">
    <source>
        <dbReference type="ARBA" id="ARBA00023136"/>
    </source>
</evidence>
<feature type="transmembrane region" description="Helical" evidence="6">
    <location>
        <begin position="579"/>
        <end position="601"/>
    </location>
</feature>
<feature type="transmembrane region" description="Helical" evidence="6">
    <location>
        <begin position="548"/>
        <end position="567"/>
    </location>
</feature>
<comment type="subcellular location">
    <subcellularLocation>
        <location evidence="1">Cell membrane</location>
        <topology evidence="1">Multi-pass membrane protein</topology>
    </subcellularLocation>
</comment>
<feature type="transmembrane region" description="Helical" evidence="6">
    <location>
        <begin position="489"/>
        <end position="511"/>
    </location>
</feature>
<proteinExistence type="predicted"/>
<dbReference type="GO" id="GO:0005886">
    <property type="term" value="C:plasma membrane"/>
    <property type="evidence" value="ECO:0007669"/>
    <property type="project" value="UniProtKB-SubCell"/>
</dbReference>
<feature type="domain" description="G-protein coupled receptors family 1 profile" evidence="7">
    <location>
        <begin position="58"/>
        <end position="301"/>
    </location>
</feature>
<dbReference type="InterPro" id="IPR017452">
    <property type="entry name" value="GPCR_Rhodpsn_7TM"/>
</dbReference>
<keyword evidence="4 6" id="KW-1133">Transmembrane helix</keyword>
<keyword evidence="9" id="KW-1185">Reference proteome</keyword>
<feature type="transmembrane region" description="Helical" evidence="6">
    <location>
        <begin position="283"/>
        <end position="303"/>
    </location>
</feature>
<dbReference type="GO" id="GO:0004977">
    <property type="term" value="F:melanocortin receptor activity"/>
    <property type="evidence" value="ECO:0007669"/>
    <property type="project" value="InterPro"/>
</dbReference>
<reference evidence="8" key="1">
    <citation type="journal article" date="2023" name="G3 (Bethesda)">
        <title>Whole genome assembly and annotation of the endangered Caribbean coral Acropora cervicornis.</title>
        <authorList>
            <person name="Selwyn J.D."/>
            <person name="Vollmer S.V."/>
        </authorList>
    </citation>
    <scope>NUCLEOTIDE SEQUENCE</scope>
    <source>
        <strain evidence="8">K2</strain>
    </source>
</reference>
<feature type="transmembrane region" description="Helical" evidence="6">
    <location>
        <begin position="249"/>
        <end position="271"/>
    </location>
</feature>
<reference evidence="8" key="2">
    <citation type="journal article" date="2023" name="Science">
        <title>Genomic signatures of disease resistance in endangered staghorn corals.</title>
        <authorList>
            <person name="Vollmer S.V."/>
            <person name="Selwyn J.D."/>
            <person name="Despard B.A."/>
            <person name="Roesel C.L."/>
        </authorList>
    </citation>
    <scope>NUCLEOTIDE SEQUENCE</scope>
    <source>
        <strain evidence="8">K2</strain>
    </source>
</reference>
<dbReference type="Proteomes" id="UP001249851">
    <property type="component" value="Unassembled WGS sequence"/>
</dbReference>